<evidence type="ECO:0000313" key="13">
    <source>
        <dbReference type="Proteomes" id="UP000314294"/>
    </source>
</evidence>
<evidence type="ECO:0000256" key="11">
    <source>
        <dbReference type="SAM" id="SignalP"/>
    </source>
</evidence>
<evidence type="ECO:0000256" key="7">
    <source>
        <dbReference type="ARBA" id="ARBA00022927"/>
    </source>
</evidence>
<dbReference type="GO" id="GO:0030139">
    <property type="term" value="C:endocytic vesicle"/>
    <property type="evidence" value="ECO:0007669"/>
    <property type="project" value="TreeGrafter"/>
</dbReference>
<dbReference type="Proteomes" id="UP000314294">
    <property type="component" value="Unassembled WGS sequence"/>
</dbReference>
<keyword evidence="13" id="KW-1185">Reference proteome</keyword>
<keyword evidence="8 10" id="KW-1133">Transmembrane helix</keyword>
<dbReference type="GO" id="GO:0015031">
    <property type="term" value="P:protein transport"/>
    <property type="evidence" value="ECO:0007669"/>
    <property type="project" value="UniProtKB-KW"/>
</dbReference>
<keyword evidence="7" id="KW-0653">Protein transport</keyword>
<comment type="subcellular location">
    <subcellularLocation>
        <location evidence="1">Cell membrane</location>
        <topology evidence="1">Single-pass type I membrane protein</topology>
    </subcellularLocation>
</comment>
<dbReference type="PANTHER" id="PTHR14995:SF2">
    <property type="entry name" value="PROTEIN AMNIONLESS"/>
    <property type="match status" value="1"/>
</dbReference>
<dbReference type="AlphaFoldDB" id="A0A4Z2I0Z8"/>
<dbReference type="GO" id="GO:0016324">
    <property type="term" value="C:apical plasma membrane"/>
    <property type="evidence" value="ECO:0007669"/>
    <property type="project" value="TreeGrafter"/>
</dbReference>
<evidence type="ECO:0000256" key="1">
    <source>
        <dbReference type="ARBA" id="ARBA00004251"/>
    </source>
</evidence>
<dbReference type="PANTHER" id="PTHR14995">
    <property type="entry name" value="AMNIONLESS"/>
    <property type="match status" value="1"/>
</dbReference>
<evidence type="ECO:0000256" key="3">
    <source>
        <dbReference type="ARBA" id="ARBA00022448"/>
    </source>
</evidence>
<keyword evidence="9 10" id="KW-0472">Membrane</keyword>
<evidence type="ECO:0000256" key="9">
    <source>
        <dbReference type="ARBA" id="ARBA00023136"/>
    </source>
</evidence>
<reference evidence="12 13" key="1">
    <citation type="submission" date="2019-03" db="EMBL/GenBank/DDBJ databases">
        <title>First draft genome of Liparis tanakae, snailfish: a comprehensive survey of snailfish specific genes.</title>
        <authorList>
            <person name="Kim W."/>
            <person name="Song I."/>
            <person name="Jeong J.-H."/>
            <person name="Kim D."/>
            <person name="Kim S."/>
            <person name="Ryu S."/>
            <person name="Song J.Y."/>
            <person name="Lee S.K."/>
        </authorList>
    </citation>
    <scope>NUCLEOTIDE SEQUENCE [LARGE SCALE GENOMIC DNA]</scope>
    <source>
        <tissue evidence="12">Muscle</tissue>
    </source>
</reference>
<protein>
    <recommendedName>
        <fullName evidence="2">Protein amnionless</fullName>
    </recommendedName>
</protein>
<feature type="chain" id="PRO_5021196322" description="Protein amnionless" evidence="11">
    <location>
        <begin position="21"/>
        <end position="478"/>
    </location>
</feature>
<evidence type="ECO:0000256" key="5">
    <source>
        <dbReference type="ARBA" id="ARBA00022692"/>
    </source>
</evidence>
<evidence type="ECO:0000256" key="8">
    <source>
        <dbReference type="ARBA" id="ARBA00022989"/>
    </source>
</evidence>
<proteinExistence type="predicted"/>
<keyword evidence="5 10" id="KW-0812">Transmembrane</keyword>
<name>A0A4Z2I0Z8_9TELE</name>
<sequence>MLKTPDMLLLFFCLVGAVDSLHKQWIPDTNYENKTNWDKQAVPCGNDIVQFPAQRRVSVFVETTHAVREMKLPVDGEFILNSGAGFYVVSGKDPGCGAGVTTQFRDSESLQWFNPALWQAAATLEDLQRGDFLFSVHDESVPCQYDDVVFKARSSFGVDTSSSQASIPVKSVSVLGEKFDRQSEFSKYLSSRSGQLQFRGSSVVTVGNQECGDPSGCDCGNSVHHQRICNTVTCASLSCKKPLLPAGHCCSVCGAIITIHYAAGFNLQTYRQRVHQLFLTLPKYKSIQLGMSKVFKSQRLMGVIPFGTTPEIQVLAVEGEKGSQSEGLAWDIINDARSHGSNLGITGADFQASSGSSSDQTGGSTGMVVGVVFGVFIMIALIIIVVVLIRKGVVRIPSSLPTLPTLWSLGSFDRSSNVADLDGPIDHGFDNPIFDKPNMLPDIPGVYASETNHSISMSETGVHFVNPAYDENETDFNA</sequence>
<keyword evidence="6 11" id="KW-0732">Signal</keyword>
<keyword evidence="4" id="KW-1003">Cell membrane</keyword>
<evidence type="ECO:0000256" key="4">
    <source>
        <dbReference type="ARBA" id="ARBA00022475"/>
    </source>
</evidence>
<feature type="signal peptide" evidence="11">
    <location>
        <begin position="1"/>
        <end position="20"/>
    </location>
</feature>
<evidence type="ECO:0000256" key="10">
    <source>
        <dbReference type="SAM" id="Phobius"/>
    </source>
</evidence>
<accession>A0A4Z2I0Z8</accession>
<dbReference type="GO" id="GO:0006898">
    <property type="term" value="P:receptor-mediated endocytosis"/>
    <property type="evidence" value="ECO:0007669"/>
    <property type="project" value="TreeGrafter"/>
</dbReference>
<evidence type="ECO:0000313" key="12">
    <source>
        <dbReference type="EMBL" id="TNN71578.1"/>
    </source>
</evidence>
<dbReference type="Pfam" id="PF14828">
    <property type="entry name" value="Amnionless"/>
    <property type="match status" value="1"/>
</dbReference>
<feature type="transmembrane region" description="Helical" evidence="10">
    <location>
        <begin position="367"/>
        <end position="389"/>
    </location>
</feature>
<evidence type="ECO:0000256" key="6">
    <source>
        <dbReference type="ARBA" id="ARBA00022729"/>
    </source>
</evidence>
<organism evidence="12 13">
    <name type="scientific">Liparis tanakae</name>
    <name type="common">Tanaka's snailfish</name>
    <dbReference type="NCBI Taxonomy" id="230148"/>
    <lineage>
        <taxon>Eukaryota</taxon>
        <taxon>Metazoa</taxon>
        <taxon>Chordata</taxon>
        <taxon>Craniata</taxon>
        <taxon>Vertebrata</taxon>
        <taxon>Euteleostomi</taxon>
        <taxon>Actinopterygii</taxon>
        <taxon>Neopterygii</taxon>
        <taxon>Teleostei</taxon>
        <taxon>Neoteleostei</taxon>
        <taxon>Acanthomorphata</taxon>
        <taxon>Eupercaria</taxon>
        <taxon>Perciformes</taxon>
        <taxon>Cottioidei</taxon>
        <taxon>Cottales</taxon>
        <taxon>Liparidae</taxon>
        <taxon>Liparis</taxon>
    </lineage>
</organism>
<dbReference type="OrthoDB" id="10067964at2759"/>
<dbReference type="EMBL" id="SRLO01000148">
    <property type="protein sequence ID" value="TNN71578.1"/>
    <property type="molecule type" value="Genomic_DNA"/>
</dbReference>
<dbReference type="InterPro" id="IPR026112">
    <property type="entry name" value="AMN"/>
</dbReference>
<keyword evidence="3" id="KW-0813">Transport</keyword>
<gene>
    <name evidence="12" type="primary">AMN</name>
    <name evidence="12" type="ORF">EYF80_018264</name>
</gene>
<evidence type="ECO:0000256" key="2">
    <source>
        <dbReference type="ARBA" id="ARBA00021200"/>
    </source>
</evidence>
<comment type="caution">
    <text evidence="12">The sequence shown here is derived from an EMBL/GenBank/DDBJ whole genome shotgun (WGS) entry which is preliminary data.</text>
</comment>